<evidence type="ECO:0000256" key="3">
    <source>
        <dbReference type="ARBA" id="ARBA00022553"/>
    </source>
</evidence>
<dbReference type="Pfam" id="PF00512">
    <property type="entry name" value="HisKA"/>
    <property type="match status" value="1"/>
</dbReference>
<keyword evidence="8" id="KW-0902">Two-component regulatory system</keyword>
<dbReference type="PRINTS" id="PR00344">
    <property type="entry name" value="BCTRLSENSOR"/>
</dbReference>
<evidence type="ECO:0000256" key="8">
    <source>
        <dbReference type="ARBA" id="ARBA00023012"/>
    </source>
</evidence>
<evidence type="ECO:0000259" key="11">
    <source>
        <dbReference type="PROSITE" id="PS50110"/>
    </source>
</evidence>
<evidence type="ECO:0000256" key="6">
    <source>
        <dbReference type="ARBA" id="ARBA00022777"/>
    </source>
</evidence>
<dbReference type="InterPro" id="IPR003594">
    <property type="entry name" value="HATPase_dom"/>
</dbReference>
<proteinExistence type="predicted"/>
<dbReference type="InterPro" id="IPR011006">
    <property type="entry name" value="CheY-like_superfamily"/>
</dbReference>
<evidence type="ECO:0000256" key="5">
    <source>
        <dbReference type="ARBA" id="ARBA00022741"/>
    </source>
</evidence>
<evidence type="ECO:0000256" key="7">
    <source>
        <dbReference type="ARBA" id="ARBA00022840"/>
    </source>
</evidence>
<comment type="catalytic activity">
    <reaction evidence="1">
        <text>ATP + protein L-histidine = ADP + protein N-phospho-L-histidine.</text>
        <dbReference type="EC" id="2.7.13.3"/>
    </reaction>
</comment>
<dbReference type="CDD" id="cd00156">
    <property type="entry name" value="REC"/>
    <property type="match status" value="1"/>
</dbReference>
<evidence type="ECO:0000313" key="13">
    <source>
        <dbReference type="Proteomes" id="UP000032067"/>
    </source>
</evidence>
<keyword evidence="7" id="KW-0067">ATP-binding</keyword>
<dbReference type="AlphaFoldDB" id="A0A0D0LAH6"/>
<dbReference type="PANTHER" id="PTHR43065">
    <property type="entry name" value="SENSOR HISTIDINE KINASE"/>
    <property type="match status" value="1"/>
</dbReference>
<dbReference type="InterPro" id="IPR036890">
    <property type="entry name" value="HATPase_C_sf"/>
</dbReference>
<dbReference type="SMART" id="SM00388">
    <property type="entry name" value="HisKA"/>
    <property type="match status" value="1"/>
</dbReference>
<dbReference type="SMART" id="SM00387">
    <property type="entry name" value="HATPase_c"/>
    <property type="match status" value="1"/>
</dbReference>
<dbReference type="PANTHER" id="PTHR43065:SF46">
    <property type="entry name" value="C4-DICARBOXYLATE TRANSPORT SENSOR PROTEIN DCTB"/>
    <property type="match status" value="1"/>
</dbReference>
<gene>
    <name evidence="12" type="ORF">RT97_05040</name>
</gene>
<keyword evidence="4" id="KW-0808">Transferase</keyword>
<comment type="caution">
    <text evidence="12">The sequence shown here is derived from an EMBL/GenBank/DDBJ whole genome shotgun (WGS) entry which is preliminary data.</text>
</comment>
<evidence type="ECO:0000259" key="10">
    <source>
        <dbReference type="PROSITE" id="PS50109"/>
    </source>
</evidence>
<feature type="domain" description="Response regulatory" evidence="11">
    <location>
        <begin position="445"/>
        <end position="557"/>
    </location>
</feature>
<dbReference type="InterPro" id="IPR036097">
    <property type="entry name" value="HisK_dim/P_sf"/>
</dbReference>
<keyword evidence="5" id="KW-0547">Nucleotide-binding</keyword>
<dbReference type="OrthoDB" id="9792270at2"/>
<dbReference type="InterPro" id="IPR005467">
    <property type="entry name" value="His_kinase_dom"/>
</dbReference>
<reference evidence="12 13" key="1">
    <citation type="submission" date="2014-12" db="EMBL/GenBank/DDBJ databases">
        <title>16Stimator: statistical estimation of ribosomal gene copy numbers from draft genome assemblies.</title>
        <authorList>
            <person name="Perisin M.A."/>
            <person name="Vetter M."/>
            <person name="Gilbert J.A."/>
            <person name="Bergelson J."/>
        </authorList>
    </citation>
    <scope>NUCLEOTIDE SEQUENCE [LARGE SCALE GENOMIC DNA]</scope>
    <source>
        <strain evidence="12 13">MEDvA23</strain>
    </source>
</reference>
<evidence type="ECO:0000256" key="4">
    <source>
        <dbReference type="ARBA" id="ARBA00022679"/>
    </source>
</evidence>
<dbReference type="InterPro" id="IPR001789">
    <property type="entry name" value="Sig_transdc_resp-reg_receiver"/>
</dbReference>
<protein>
    <recommendedName>
        <fullName evidence="2">histidine kinase</fullName>
        <ecNumber evidence="2">2.7.13.3</ecNumber>
    </recommendedName>
</protein>
<feature type="modified residue" description="4-aspartylphosphate" evidence="9">
    <location>
        <position position="494"/>
    </location>
</feature>
<name>A0A0D0LAH6_VARPD</name>
<evidence type="ECO:0000256" key="2">
    <source>
        <dbReference type="ARBA" id="ARBA00012438"/>
    </source>
</evidence>
<feature type="domain" description="Histidine kinase" evidence="10">
    <location>
        <begin position="201"/>
        <end position="422"/>
    </location>
</feature>
<accession>A0A0D0LAH6</accession>
<dbReference type="Pfam" id="PF00072">
    <property type="entry name" value="Response_reg"/>
    <property type="match status" value="1"/>
</dbReference>
<evidence type="ECO:0000256" key="9">
    <source>
        <dbReference type="PROSITE-ProRule" id="PRU00169"/>
    </source>
</evidence>
<keyword evidence="3 9" id="KW-0597">Phosphoprotein</keyword>
<dbReference type="RefSeq" id="WP_042577679.1">
    <property type="nucleotide sequence ID" value="NZ_JXQQ01000010.1"/>
</dbReference>
<dbReference type="Proteomes" id="UP000032067">
    <property type="component" value="Unassembled WGS sequence"/>
</dbReference>
<dbReference type="GO" id="GO:0000155">
    <property type="term" value="F:phosphorelay sensor kinase activity"/>
    <property type="evidence" value="ECO:0007669"/>
    <property type="project" value="InterPro"/>
</dbReference>
<keyword evidence="6 12" id="KW-0418">Kinase</keyword>
<dbReference type="InterPro" id="IPR003661">
    <property type="entry name" value="HisK_dim/P_dom"/>
</dbReference>
<dbReference type="SUPFAM" id="SSF55874">
    <property type="entry name" value="ATPase domain of HSP90 chaperone/DNA topoisomerase II/histidine kinase"/>
    <property type="match status" value="1"/>
</dbReference>
<organism evidence="12 13">
    <name type="scientific">Variovorax paradoxus</name>
    <dbReference type="NCBI Taxonomy" id="34073"/>
    <lineage>
        <taxon>Bacteria</taxon>
        <taxon>Pseudomonadati</taxon>
        <taxon>Pseudomonadota</taxon>
        <taxon>Betaproteobacteria</taxon>
        <taxon>Burkholderiales</taxon>
        <taxon>Comamonadaceae</taxon>
        <taxon>Variovorax</taxon>
    </lineage>
</organism>
<sequence length="564" mass="61344">MENRILVLAPFGRDAQLILDALAARRINAHVCPDARALIGEIGKESAATILTEESLDDGTVMALREHLAQQPPWSDYPFVVLAARQTVRRTERARSALEDLSNLVLLERPVNADTLISAAQSALRARQRQYLTRKHLAELQASKASVEQINGALESRIAERTADLASANDRLMREILERERMENSLVQNQKLEALGRLTGGIAHDFNNLLHVVNLNLQLIERLKVEEDRVRDYARRAKQAVDRGSRLTGQLLSFARTQSLVPRLHDVNDLIRNMAELISISVGSHVTLTLALCAQPAYAIVDAAQMEMAILNLSVNARDAMPQGGMLEIHTEIVPAPPDSASGEQGFPLGSVEVTVRDSGTGIPENLLDKIFDPFFTTKQHAGTGLGLSQVYGFARQSGGSVIAESVVGAGTSIKLRFPLAPEADSAPQTMKAAGQALADAPQAEILVVEDDAGVRRSMVESLQVLGFRVRQAPDGASGLAELQKARPDLLLVDYLMPHMNGAELIAHAQKLFSDLPILMATGYADMDAVERLIGPQSVLTKPFDLDTLGTAVVAELQRRKLRP</sequence>
<dbReference type="SMART" id="SM00448">
    <property type="entry name" value="REC"/>
    <property type="match status" value="1"/>
</dbReference>
<dbReference type="SUPFAM" id="SSF52172">
    <property type="entry name" value="CheY-like"/>
    <property type="match status" value="2"/>
</dbReference>
<evidence type="ECO:0000256" key="1">
    <source>
        <dbReference type="ARBA" id="ARBA00000085"/>
    </source>
</evidence>
<dbReference type="Gene3D" id="3.30.565.10">
    <property type="entry name" value="Histidine kinase-like ATPase, C-terminal domain"/>
    <property type="match status" value="1"/>
</dbReference>
<dbReference type="Gene3D" id="3.40.50.2300">
    <property type="match status" value="1"/>
</dbReference>
<evidence type="ECO:0000313" key="12">
    <source>
        <dbReference type="EMBL" id="KIQ35277.1"/>
    </source>
</evidence>
<dbReference type="EMBL" id="JXQQ01000010">
    <property type="protein sequence ID" value="KIQ35277.1"/>
    <property type="molecule type" value="Genomic_DNA"/>
</dbReference>
<dbReference type="EC" id="2.7.13.3" evidence="2"/>
<dbReference type="GO" id="GO:0005524">
    <property type="term" value="F:ATP binding"/>
    <property type="evidence" value="ECO:0007669"/>
    <property type="project" value="UniProtKB-KW"/>
</dbReference>
<dbReference type="PROSITE" id="PS50110">
    <property type="entry name" value="RESPONSE_REGULATORY"/>
    <property type="match status" value="1"/>
</dbReference>
<dbReference type="CDD" id="cd00082">
    <property type="entry name" value="HisKA"/>
    <property type="match status" value="1"/>
</dbReference>
<dbReference type="InterPro" id="IPR004358">
    <property type="entry name" value="Sig_transdc_His_kin-like_C"/>
</dbReference>
<dbReference type="SUPFAM" id="SSF47384">
    <property type="entry name" value="Homodimeric domain of signal transducing histidine kinase"/>
    <property type="match status" value="1"/>
</dbReference>
<dbReference type="Gene3D" id="1.10.287.130">
    <property type="match status" value="1"/>
</dbReference>
<dbReference type="Pfam" id="PF02518">
    <property type="entry name" value="HATPase_c"/>
    <property type="match status" value="1"/>
</dbReference>
<dbReference type="PROSITE" id="PS50109">
    <property type="entry name" value="HIS_KIN"/>
    <property type="match status" value="1"/>
</dbReference>